<dbReference type="InterPro" id="IPR002781">
    <property type="entry name" value="TM_pro_TauE-like"/>
</dbReference>
<dbReference type="PANTHER" id="PTHR43701">
    <property type="entry name" value="MEMBRANE TRANSPORTER PROTEIN MJ0441-RELATED"/>
    <property type="match status" value="1"/>
</dbReference>
<feature type="transmembrane region" description="Helical" evidence="5">
    <location>
        <begin position="227"/>
        <end position="245"/>
    </location>
</feature>
<proteinExistence type="inferred from homology"/>
<feature type="transmembrane region" description="Helical" evidence="5">
    <location>
        <begin position="41"/>
        <end position="62"/>
    </location>
</feature>
<evidence type="ECO:0000256" key="4">
    <source>
        <dbReference type="ARBA" id="ARBA00023136"/>
    </source>
</evidence>
<feature type="transmembrane region" description="Helical" evidence="5">
    <location>
        <begin position="165"/>
        <end position="184"/>
    </location>
</feature>
<keyword evidence="5" id="KW-1003">Cell membrane</keyword>
<comment type="subcellular location">
    <subcellularLocation>
        <location evidence="5">Cell membrane</location>
        <topology evidence="5">Multi-pass membrane protein</topology>
    </subcellularLocation>
    <subcellularLocation>
        <location evidence="1">Membrane</location>
        <topology evidence="1">Multi-pass membrane protein</topology>
    </subcellularLocation>
</comment>
<feature type="transmembrane region" description="Helical" evidence="5">
    <location>
        <begin position="6"/>
        <end position="34"/>
    </location>
</feature>
<sequence length="253" mass="26879">MILAWVGAVLIGLSLGMLGSGGAILTVPVLVFLVGEPSKLAIAESLAIVGLIALFGAIPYALKAQVSWFHVLVFGLPGMVGTYFGAYASKWIPGPWQMGLFAVVILFAAYRMYRPSRAAHPPAPRPAWKLSLEGLSVGVLSGVVGVGGGFLIVPALVLMGRLDMTLAVGTSLVVITLNSASGFYKYLHLLPQWGYSVHWHLVGLFAVLGVVGSFIGRHLGSRIPQPMLRQGFAGFLLVMGGFILWQDLGKLLR</sequence>
<protein>
    <recommendedName>
        <fullName evidence="5">Probable membrane transporter protein</fullName>
    </recommendedName>
</protein>
<evidence type="ECO:0000313" key="7">
    <source>
        <dbReference type="Proteomes" id="UP000266178"/>
    </source>
</evidence>
<evidence type="ECO:0000256" key="3">
    <source>
        <dbReference type="ARBA" id="ARBA00022989"/>
    </source>
</evidence>
<keyword evidence="7" id="KW-1185">Reference proteome</keyword>
<dbReference type="EMBL" id="QWLB01000040">
    <property type="protein sequence ID" value="RIH91516.1"/>
    <property type="molecule type" value="Genomic_DNA"/>
</dbReference>
<evidence type="ECO:0000256" key="1">
    <source>
        <dbReference type="ARBA" id="ARBA00004141"/>
    </source>
</evidence>
<evidence type="ECO:0000256" key="2">
    <source>
        <dbReference type="ARBA" id="ARBA00022692"/>
    </source>
</evidence>
<feature type="transmembrane region" description="Helical" evidence="5">
    <location>
        <begin position="134"/>
        <end position="158"/>
    </location>
</feature>
<accession>A0A399F791</accession>
<gene>
    <name evidence="6" type="ORF">Mgrana_02581</name>
</gene>
<feature type="transmembrane region" description="Helical" evidence="5">
    <location>
        <begin position="196"/>
        <end position="215"/>
    </location>
</feature>
<dbReference type="Proteomes" id="UP000266178">
    <property type="component" value="Unassembled WGS sequence"/>
</dbReference>
<comment type="caution">
    <text evidence="6">The sequence shown here is derived from an EMBL/GenBank/DDBJ whole genome shotgun (WGS) entry which is preliminary data.</text>
</comment>
<dbReference type="Pfam" id="PF01925">
    <property type="entry name" value="TauE"/>
    <property type="match status" value="1"/>
</dbReference>
<dbReference type="OrthoDB" id="8559161at2"/>
<evidence type="ECO:0000313" key="6">
    <source>
        <dbReference type="EMBL" id="RIH91516.1"/>
    </source>
</evidence>
<dbReference type="AlphaFoldDB" id="A0A399F791"/>
<dbReference type="GO" id="GO:0005886">
    <property type="term" value="C:plasma membrane"/>
    <property type="evidence" value="ECO:0007669"/>
    <property type="project" value="UniProtKB-SubCell"/>
</dbReference>
<keyword evidence="2 5" id="KW-0812">Transmembrane</keyword>
<feature type="transmembrane region" description="Helical" evidence="5">
    <location>
        <begin position="68"/>
        <end position="86"/>
    </location>
</feature>
<keyword evidence="3 5" id="KW-1133">Transmembrane helix</keyword>
<feature type="transmembrane region" description="Helical" evidence="5">
    <location>
        <begin position="98"/>
        <end position="114"/>
    </location>
</feature>
<comment type="similarity">
    <text evidence="5">Belongs to the 4-toluene sulfonate uptake permease (TSUP) (TC 2.A.102) family.</text>
</comment>
<reference evidence="6 7" key="1">
    <citation type="submission" date="2018-08" db="EMBL/GenBank/DDBJ databases">
        <title>Meiothermus granaticius genome AF-68 sequencing project.</title>
        <authorList>
            <person name="Da Costa M.S."/>
            <person name="Albuquerque L."/>
            <person name="Raposo P."/>
            <person name="Froufe H.J.C."/>
            <person name="Barroso C.S."/>
            <person name="Egas C."/>
        </authorList>
    </citation>
    <scope>NUCLEOTIDE SEQUENCE [LARGE SCALE GENOMIC DNA]</scope>
    <source>
        <strain evidence="6 7">AF-68</strain>
    </source>
</reference>
<dbReference type="RefSeq" id="WP_119358030.1">
    <property type="nucleotide sequence ID" value="NZ_BJXM01000024.1"/>
</dbReference>
<dbReference type="PANTHER" id="PTHR43701:SF2">
    <property type="entry name" value="MEMBRANE TRANSPORTER PROTEIN YJNA-RELATED"/>
    <property type="match status" value="1"/>
</dbReference>
<name>A0A399F791_9DEIN</name>
<organism evidence="6 7">
    <name type="scientific">Meiothermus granaticius NBRC 107808</name>
    <dbReference type="NCBI Taxonomy" id="1227551"/>
    <lineage>
        <taxon>Bacteria</taxon>
        <taxon>Thermotogati</taxon>
        <taxon>Deinococcota</taxon>
        <taxon>Deinococci</taxon>
        <taxon>Thermales</taxon>
        <taxon>Thermaceae</taxon>
        <taxon>Meiothermus</taxon>
    </lineage>
</organism>
<keyword evidence="4 5" id="KW-0472">Membrane</keyword>
<dbReference type="InterPro" id="IPR051598">
    <property type="entry name" value="TSUP/Inactive_protease-like"/>
</dbReference>
<evidence type="ECO:0000256" key="5">
    <source>
        <dbReference type="RuleBase" id="RU363041"/>
    </source>
</evidence>